<evidence type="ECO:0000256" key="2">
    <source>
        <dbReference type="ARBA" id="ARBA00022737"/>
    </source>
</evidence>
<keyword evidence="1" id="KW-0880">Kelch repeat</keyword>
<dbReference type="AlphaFoldDB" id="A0A0C2JTU8"/>
<name>A0A0C2JTU8_THEKT</name>
<dbReference type="OrthoDB" id="45365at2759"/>
<dbReference type="PANTHER" id="PTHR46093">
    <property type="entry name" value="ACYL-COA-BINDING DOMAIN-CONTAINING PROTEIN 5"/>
    <property type="match status" value="1"/>
</dbReference>
<keyword evidence="4" id="KW-1185">Reference proteome</keyword>
<comment type="caution">
    <text evidence="3">The sequence shown here is derived from an EMBL/GenBank/DDBJ whole genome shotgun (WGS) entry which is preliminary data.</text>
</comment>
<protein>
    <submittedName>
        <fullName evidence="3">Kelch domain-containing protein 3</fullName>
    </submittedName>
</protein>
<dbReference type="EMBL" id="JWZT01001089">
    <property type="protein sequence ID" value="KII72818.1"/>
    <property type="molecule type" value="Genomic_DNA"/>
</dbReference>
<keyword evidence="2" id="KW-0677">Repeat</keyword>
<dbReference type="Gene3D" id="2.120.10.80">
    <property type="entry name" value="Kelch-type beta propeller"/>
    <property type="match status" value="1"/>
</dbReference>
<evidence type="ECO:0000256" key="1">
    <source>
        <dbReference type="ARBA" id="ARBA00022441"/>
    </source>
</evidence>
<dbReference type="SUPFAM" id="SSF117281">
    <property type="entry name" value="Kelch motif"/>
    <property type="match status" value="1"/>
</dbReference>
<gene>
    <name evidence="3" type="ORF">RF11_14911</name>
</gene>
<evidence type="ECO:0000313" key="3">
    <source>
        <dbReference type="EMBL" id="KII72818.1"/>
    </source>
</evidence>
<dbReference type="Pfam" id="PF24681">
    <property type="entry name" value="Kelch_KLHDC2_KLHL20_DRC7"/>
    <property type="match status" value="1"/>
</dbReference>
<evidence type="ECO:0000313" key="4">
    <source>
        <dbReference type="Proteomes" id="UP000031668"/>
    </source>
</evidence>
<dbReference type="PANTHER" id="PTHR46093:SF18">
    <property type="entry name" value="FIBRONECTIN TYPE-III DOMAIN-CONTAINING PROTEIN"/>
    <property type="match status" value="1"/>
</dbReference>
<proteinExistence type="predicted"/>
<reference evidence="3 4" key="1">
    <citation type="journal article" date="2014" name="Genome Biol. Evol.">
        <title>The genome of the myxosporean Thelohanellus kitauei shows adaptations to nutrient acquisition within its fish host.</title>
        <authorList>
            <person name="Yang Y."/>
            <person name="Xiong J."/>
            <person name="Zhou Z."/>
            <person name="Huo F."/>
            <person name="Miao W."/>
            <person name="Ran C."/>
            <person name="Liu Y."/>
            <person name="Zhang J."/>
            <person name="Feng J."/>
            <person name="Wang M."/>
            <person name="Wang M."/>
            <person name="Wang L."/>
            <person name="Yao B."/>
        </authorList>
    </citation>
    <scope>NUCLEOTIDE SEQUENCE [LARGE SCALE GENOMIC DNA]</scope>
    <source>
        <strain evidence="3">Wuqing</strain>
    </source>
</reference>
<dbReference type="InterPro" id="IPR015915">
    <property type="entry name" value="Kelch-typ_b-propeller"/>
</dbReference>
<dbReference type="Proteomes" id="UP000031668">
    <property type="component" value="Unassembled WGS sequence"/>
</dbReference>
<organism evidence="3 4">
    <name type="scientific">Thelohanellus kitauei</name>
    <name type="common">Myxosporean</name>
    <dbReference type="NCBI Taxonomy" id="669202"/>
    <lineage>
        <taxon>Eukaryota</taxon>
        <taxon>Metazoa</taxon>
        <taxon>Cnidaria</taxon>
        <taxon>Myxozoa</taxon>
        <taxon>Myxosporea</taxon>
        <taxon>Bivalvulida</taxon>
        <taxon>Platysporina</taxon>
        <taxon>Myxobolidae</taxon>
        <taxon>Thelohanellus</taxon>
    </lineage>
</organism>
<accession>A0A0C2JTU8</accession>
<sequence>MSRRNANPELENRSLHSITSVAEFLIIYGGYEKSTGSECNDLWSYNRISDIWKRYQTPIEIKDTSLSSSICSVGNLVYIFGGDGFDDHDYRQTNSLVSFNLKNSNWEILYPHTDDYDEQRPPPMCGNLLFHHNGSLYVLGGLHGSMNLDTMYKFCLKSLTWSLISQNGDKPTFDGQLYGTVCNNK</sequence>